<proteinExistence type="predicted"/>
<name>K0SFF9_THAOC</name>
<feature type="region of interest" description="Disordered" evidence="1">
    <location>
        <begin position="80"/>
        <end position="156"/>
    </location>
</feature>
<evidence type="ECO:0000313" key="2">
    <source>
        <dbReference type="EMBL" id="EJK57372.1"/>
    </source>
</evidence>
<evidence type="ECO:0000313" key="3">
    <source>
        <dbReference type="Proteomes" id="UP000266841"/>
    </source>
</evidence>
<gene>
    <name evidence="2" type="ORF">THAOC_22588</name>
</gene>
<feature type="compositionally biased region" description="Basic residues" evidence="1">
    <location>
        <begin position="145"/>
        <end position="156"/>
    </location>
</feature>
<feature type="region of interest" description="Disordered" evidence="1">
    <location>
        <begin position="1"/>
        <end position="43"/>
    </location>
</feature>
<comment type="caution">
    <text evidence="2">The sequence shown here is derived from an EMBL/GenBank/DDBJ whole genome shotgun (WGS) entry which is preliminary data.</text>
</comment>
<feature type="compositionally biased region" description="Low complexity" evidence="1">
    <location>
        <begin position="84"/>
        <end position="97"/>
    </location>
</feature>
<sequence>CPIGLEGGPFESPRPGDHGAAPRTAREGPQSERRAFVENSTAASVRECPLSAKRARGGVTSIVSCGRSLDDIGIVRKVASRKLSSSSTSHSGSTYSGRRISQFALARRSVKKCRMAKSSRREEEEEDALGMTAASPRPTQLRPGGSRKKKKDTRRR</sequence>
<keyword evidence="3" id="KW-1185">Reference proteome</keyword>
<dbReference type="Proteomes" id="UP000266841">
    <property type="component" value="Unassembled WGS sequence"/>
</dbReference>
<accession>K0SFF9</accession>
<dbReference type="EMBL" id="AGNL01028404">
    <property type="protein sequence ID" value="EJK57372.1"/>
    <property type="molecule type" value="Genomic_DNA"/>
</dbReference>
<protein>
    <submittedName>
        <fullName evidence="2">Uncharacterized protein</fullName>
    </submittedName>
</protein>
<feature type="compositionally biased region" description="Basic residues" evidence="1">
    <location>
        <begin position="108"/>
        <end position="118"/>
    </location>
</feature>
<evidence type="ECO:0000256" key="1">
    <source>
        <dbReference type="SAM" id="MobiDB-lite"/>
    </source>
</evidence>
<reference evidence="2 3" key="1">
    <citation type="journal article" date="2012" name="Genome Biol.">
        <title>Genome and low-iron response of an oceanic diatom adapted to chronic iron limitation.</title>
        <authorList>
            <person name="Lommer M."/>
            <person name="Specht M."/>
            <person name="Roy A.S."/>
            <person name="Kraemer L."/>
            <person name="Andreson R."/>
            <person name="Gutowska M.A."/>
            <person name="Wolf J."/>
            <person name="Bergner S.V."/>
            <person name="Schilhabel M.B."/>
            <person name="Klostermeier U.C."/>
            <person name="Beiko R.G."/>
            <person name="Rosenstiel P."/>
            <person name="Hippler M."/>
            <person name="Laroche J."/>
        </authorList>
    </citation>
    <scope>NUCLEOTIDE SEQUENCE [LARGE SCALE GENOMIC DNA]</scope>
    <source>
        <strain evidence="2 3">CCMP1005</strain>
    </source>
</reference>
<dbReference type="AlphaFoldDB" id="K0SFF9"/>
<feature type="non-terminal residue" evidence="2">
    <location>
        <position position="1"/>
    </location>
</feature>
<feature type="compositionally biased region" description="Basic and acidic residues" evidence="1">
    <location>
        <begin position="24"/>
        <end position="36"/>
    </location>
</feature>
<organism evidence="2 3">
    <name type="scientific">Thalassiosira oceanica</name>
    <name type="common">Marine diatom</name>
    <dbReference type="NCBI Taxonomy" id="159749"/>
    <lineage>
        <taxon>Eukaryota</taxon>
        <taxon>Sar</taxon>
        <taxon>Stramenopiles</taxon>
        <taxon>Ochrophyta</taxon>
        <taxon>Bacillariophyta</taxon>
        <taxon>Coscinodiscophyceae</taxon>
        <taxon>Thalassiosirophycidae</taxon>
        <taxon>Thalassiosirales</taxon>
        <taxon>Thalassiosiraceae</taxon>
        <taxon>Thalassiosira</taxon>
    </lineage>
</organism>